<proteinExistence type="predicted"/>
<gene>
    <name evidence="1" type="ORF">EBB79_01920</name>
</gene>
<dbReference type="AlphaFoldDB" id="A0A3T0MYE5"/>
<dbReference type="Proteomes" id="UP000283063">
    <property type="component" value="Chromosome"/>
</dbReference>
<accession>A0A3T0MYE5</accession>
<keyword evidence="2" id="KW-1185">Reference proteome</keyword>
<evidence type="ECO:0000313" key="2">
    <source>
        <dbReference type="Proteomes" id="UP000283063"/>
    </source>
</evidence>
<organism evidence="1 2">
    <name type="scientific">Parasedimentitalea marina</name>
    <dbReference type="NCBI Taxonomy" id="2483033"/>
    <lineage>
        <taxon>Bacteria</taxon>
        <taxon>Pseudomonadati</taxon>
        <taxon>Pseudomonadota</taxon>
        <taxon>Alphaproteobacteria</taxon>
        <taxon>Rhodobacterales</taxon>
        <taxon>Paracoccaceae</taxon>
        <taxon>Parasedimentitalea</taxon>
    </lineage>
</organism>
<dbReference type="Gene3D" id="2.40.30.170">
    <property type="match status" value="1"/>
</dbReference>
<dbReference type="Gene3D" id="2.40.50.100">
    <property type="match status" value="1"/>
</dbReference>
<dbReference type="EMBL" id="CP033219">
    <property type="protein sequence ID" value="AZV76772.1"/>
    <property type="molecule type" value="Genomic_DNA"/>
</dbReference>
<sequence>MRFLRQSLTGIFLAAVTAALLLYAGQMVLGAVQQRMSNERKAPPPRERIFAVNLITAELQDIAPELIAFGKVDSRRRLELRTPVAGRVISLAEEFEEGGAVSMGQLLLQIDPADAQSALDQAKADLQDARAEERETGRTLILAMDELAATQDQAQLRQRAFQRQLDLKDRGVGTAATVEGAELDAVQARQTVISRRQAVSQAEAGVDQAASNLARAQISLATAQRDLADTTVTAQFDGTLQTVSLVQGRLVSANEKLADLVDPTLLEVAFRISTVQYARLLDGSGSLIAAPVRVSLDATGADLSAEGVISRDSGGAGEGQSGRLIYARLNTAPGFKPGDFVTVSVREPVLSAVARLPATVLDANSTVLVLGPEDRLEQMQVELVRRQGNDVLIRGVGLADREVVAGRTPLLGTGIKVRALRSGTDGQPQAAPQAELIELSDERRARLTAFVESNNRMPDEAKKRVLGQLSEPKVPVQLVTRIEARMGG</sequence>
<reference evidence="1 2" key="1">
    <citation type="submission" date="2018-10" db="EMBL/GenBank/DDBJ databases">
        <title>Parasedimentitalea marina sp. nov., a psychrophilic bacterium isolated from deep seawater of the New Britain Trench.</title>
        <authorList>
            <person name="Cao J."/>
        </authorList>
    </citation>
    <scope>NUCLEOTIDE SEQUENCE [LARGE SCALE GENOMIC DNA]</scope>
    <source>
        <strain evidence="1 2">W43</strain>
    </source>
</reference>
<evidence type="ECO:0000313" key="1">
    <source>
        <dbReference type="EMBL" id="AZV76772.1"/>
    </source>
</evidence>
<dbReference type="PANTHER" id="PTHR30469">
    <property type="entry name" value="MULTIDRUG RESISTANCE PROTEIN MDTA"/>
    <property type="match status" value="1"/>
</dbReference>
<dbReference type="RefSeq" id="WP_127747214.1">
    <property type="nucleotide sequence ID" value="NZ_CP033219.1"/>
</dbReference>
<protein>
    <submittedName>
        <fullName evidence="1">HlyD family efflux transporter periplasmic adaptor subunit</fullName>
    </submittedName>
</protein>
<name>A0A3T0MYE5_9RHOB</name>
<dbReference type="KEGG" id="sedi:EBB79_01920"/>
<dbReference type="GO" id="GO:0015562">
    <property type="term" value="F:efflux transmembrane transporter activity"/>
    <property type="evidence" value="ECO:0007669"/>
    <property type="project" value="TreeGrafter"/>
</dbReference>
<dbReference type="Gene3D" id="1.10.287.470">
    <property type="entry name" value="Helix hairpin bin"/>
    <property type="match status" value="1"/>
</dbReference>
<dbReference type="OrthoDB" id="7626141at2"/>
<dbReference type="GO" id="GO:1990281">
    <property type="term" value="C:efflux pump complex"/>
    <property type="evidence" value="ECO:0007669"/>
    <property type="project" value="TreeGrafter"/>
</dbReference>
<dbReference type="SUPFAM" id="SSF111369">
    <property type="entry name" value="HlyD-like secretion proteins"/>
    <property type="match status" value="2"/>
</dbReference>